<gene>
    <name evidence="3" type="ORF">COV74_02595</name>
</gene>
<sequence>MENQENQEPEQKEPENQPHGGDQYWVKKQDTGLGQGLKNFMTVVGILFFIGIFAAIYFIRGYIAGH</sequence>
<feature type="transmembrane region" description="Helical" evidence="2">
    <location>
        <begin position="40"/>
        <end position="59"/>
    </location>
</feature>
<dbReference type="Proteomes" id="UP000230859">
    <property type="component" value="Unassembled WGS sequence"/>
</dbReference>
<evidence type="ECO:0000313" key="3">
    <source>
        <dbReference type="EMBL" id="PIQ87049.1"/>
    </source>
</evidence>
<keyword evidence="2" id="KW-1133">Transmembrane helix</keyword>
<dbReference type="AlphaFoldDB" id="A0A2H0LRI6"/>
<protein>
    <submittedName>
        <fullName evidence="3">Uncharacterized protein</fullName>
    </submittedName>
</protein>
<feature type="region of interest" description="Disordered" evidence="1">
    <location>
        <begin position="1"/>
        <end position="27"/>
    </location>
</feature>
<dbReference type="EMBL" id="PCVY01000022">
    <property type="protein sequence ID" value="PIQ87049.1"/>
    <property type="molecule type" value="Genomic_DNA"/>
</dbReference>
<evidence type="ECO:0000256" key="2">
    <source>
        <dbReference type="SAM" id="Phobius"/>
    </source>
</evidence>
<proteinExistence type="predicted"/>
<comment type="caution">
    <text evidence="3">The sequence shown here is derived from an EMBL/GenBank/DDBJ whole genome shotgun (WGS) entry which is preliminary data.</text>
</comment>
<evidence type="ECO:0000256" key="1">
    <source>
        <dbReference type="SAM" id="MobiDB-lite"/>
    </source>
</evidence>
<accession>A0A2H0LRI6</accession>
<keyword evidence="2" id="KW-0472">Membrane</keyword>
<evidence type="ECO:0000313" key="4">
    <source>
        <dbReference type="Proteomes" id="UP000230859"/>
    </source>
</evidence>
<reference evidence="3 4" key="1">
    <citation type="submission" date="2017-09" db="EMBL/GenBank/DDBJ databases">
        <title>Depth-based differentiation of microbial function through sediment-hosted aquifers and enrichment of novel symbionts in the deep terrestrial subsurface.</title>
        <authorList>
            <person name="Probst A.J."/>
            <person name="Ladd B."/>
            <person name="Jarett J.K."/>
            <person name="Geller-Mcgrath D.E."/>
            <person name="Sieber C.M."/>
            <person name="Emerson J.B."/>
            <person name="Anantharaman K."/>
            <person name="Thomas B.C."/>
            <person name="Malmstrom R."/>
            <person name="Stieglmeier M."/>
            <person name="Klingl A."/>
            <person name="Woyke T."/>
            <person name="Ryan C.M."/>
            <person name="Banfield J.F."/>
        </authorList>
    </citation>
    <scope>NUCLEOTIDE SEQUENCE [LARGE SCALE GENOMIC DNA]</scope>
    <source>
        <strain evidence="3">CG11_big_fil_rev_8_21_14_0_20_45_26</strain>
    </source>
</reference>
<name>A0A2H0LRI6_9BACT</name>
<organism evidence="3 4">
    <name type="scientific">Candidatus Abzuiibacterium crystallinum</name>
    <dbReference type="NCBI Taxonomy" id="1974748"/>
    <lineage>
        <taxon>Bacteria</taxon>
        <taxon>Pseudomonadati</taxon>
        <taxon>Candidatus Omnitrophota</taxon>
        <taxon>Candidatus Abzuiibacterium</taxon>
    </lineage>
</organism>
<keyword evidence="2" id="KW-0812">Transmembrane</keyword>